<evidence type="ECO:0000313" key="3">
    <source>
        <dbReference type="Proteomes" id="UP000595140"/>
    </source>
</evidence>
<evidence type="ECO:0008006" key="4">
    <source>
        <dbReference type="Google" id="ProtNLM"/>
    </source>
</evidence>
<sequence>MSNESQPMSHEELVASNAALKAQVEYLAEEVAKLSTLQGSDHEDDASTSSTTKVKTNDGSDFKVDIPTFEGKNDLDEFLEWLEMVERVFDFKEVSDEKKVEIVALMFRKYASTWLTNTCTKIRRNGGVDDGMNRLQVLIEERGMAAVPGAENPGDDVEEEALVRWGRVNRRCAAVADQVGDPKLTNDGRLFVEDPIVDTIGCDVVTADGQPCDPSEGRQINLYVVEIDAAANGVPVMAEIGVESPDEGGIEARAALGDEWPQT</sequence>
<keyword evidence="3" id="KW-1185">Reference proteome</keyword>
<organism evidence="2 3">
    <name type="scientific">Cuscuta campestris</name>
    <dbReference type="NCBI Taxonomy" id="132261"/>
    <lineage>
        <taxon>Eukaryota</taxon>
        <taxon>Viridiplantae</taxon>
        <taxon>Streptophyta</taxon>
        <taxon>Embryophyta</taxon>
        <taxon>Tracheophyta</taxon>
        <taxon>Spermatophyta</taxon>
        <taxon>Magnoliopsida</taxon>
        <taxon>eudicotyledons</taxon>
        <taxon>Gunneridae</taxon>
        <taxon>Pentapetalae</taxon>
        <taxon>asterids</taxon>
        <taxon>lamiids</taxon>
        <taxon>Solanales</taxon>
        <taxon>Convolvulaceae</taxon>
        <taxon>Cuscuteae</taxon>
        <taxon>Cuscuta</taxon>
        <taxon>Cuscuta subgen. Grammica</taxon>
        <taxon>Cuscuta sect. Cleistogrammica</taxon>
    </lineage>
</organism>
<reference evidence="2 3" key="1">
    <citation type="submission" date="2018-04" db="EMBL/GenBank/DDBJ databases">
        <authorList>
            <person name="Vogel A."/>
        </authorList>
    </citation>
    <scope>NUCLEOTIDE SEQUENCE [LARGE SCALE GENOMIC DNA]</scope>
</reference>
<dbReference type="Proteomes" id="UP000595140">
    <property type="component" value="Unassembled WGS sequence"/>
</dbReference>
<gene>
    <name evidence="2" type="ORF">CCAM_LOCUS25570</name>
</gene>
<proteinExistence type="predicted"/>
<feature type="region of interest" description="Disordered" evidence="1">
    <location>
        <begin position="37"/>
        <end position="57"/>
    </location>
</feature>
<dbReference type="AlphaFoldDB" id="A0A484M641"/>
<evidence type="ECO:0000313" key="2">
    <source>
        <dbReference type="EMBL" id="VFQ83794.1"/>
    </source>
</evidence>
<dbReference type="OrthoDB" id="1934635at2759"/>
<evidence type="ECO:0000256" key="1">
    <source>
        <dbReference type="SAM" id="MobiDB-lite"/>
    </source>
</evidence>
<protein>
    <recommendedName>
        <fullName evidence="4">Retrotransposon gag domain-containing protein</fullName>
    </recommendedName>
</protein>
<name>A0A484M641_9ASTE</name>
<dbReference type="EMBL" id="OOIL02002596">
    <property type="protein sequence ID" value="VFQ83794.1"/>
    <property type="molecule type" value="Genomic_DNA"/>
</dbReference>
<accession>A0A484M641</accession>